<feature type="non-terminal residue" evidence="1">
    <location>
        <position position="1"/>
    </location>
</feature>
<dbReference type="EMBL" id="UIGY01000065">
    <property type="protein sequence ID" value="SUZ09961.1"/>
    <property type="molecule type" value="Genomic_DNA"/>
</dbReference>
<name>A0A381LA41_BLUGR</name>
<protein>
    <submittedName>
        <fullName evidence="1">Bgt-20995</fullName>
    </submittedName>
</protein>
<gene>
    <name evidence="1" type="ORF">BGT96224V2_LOCUS3126</name>
</gene>
<accession>A0A381LA41</accession>
<organism evidence="1">
    <name type="scientific">Blumeria graminis f. sp. tritici 96224</name>
    <dbReference type="NCBI Taxonomy" id="1268274"/>
    <lineage>
        <taxon>Eukaryota</taxon>
        <taxon>Fungi</taxon>
        <taxon>Dikarya</taxon>
        <taxon>Ascomycota</taxon>
        <taxon>Pezizomycotina</taxon>
        <taxon>Leotiomycetes</taxon>
        <taxon>Erysiphales</taxon>
        <taxon>Erysiphaceae</taxon>
        <taxon>Blumeria</taxon>
    </lineage>
</organism>
<evidence type="ECO:0000313" key="1">
    <source>
        <dbReference type="EMBL" id="SUZ09961.1"/>
    </source>
</evidence>
<sequence length="76" mass="8870">QFLRRFISFKGCNSTEAHLVVDQGLLRLTPVLFFHFSISKTTIHSSSLRATISSWLITTTVCYTINTRHYFYFFCV</sequence>
<proteinExistence type="predicted"/>
<reference evidence="1" key="1">
    <citation type="submission" date="2018-07" db="EMBL/GenBank/DDBJ databases">
        <authorList>
            <person name="Quirk P.G."/>
            <person name="Krulwich T.A."/>
        </authorList>
    </citation>
    <scope>NUCLEOTIDE SEQUENCE</scope>
    <source>
        <strain evidence="1">96224</strain>
    </source>
</reference>
<dbReference type="AlphaFoldDB" id="A0A381LA41"/>